<dbReference type="GeneID" id="93027218"/>
<accession>A0A6P2JVN9</accession>
<name>A0A6P2JVN9_9BURK</name>
<dbReference type="AlphaFoldDB" id="A0A6P2JVN9"/>
<keyword evidence="2" id="KW-1185">Reference proteome</keyword>
<dbReference type="EMBL" id="CABVPN010000009">
    <property type="protein sequence ID" value="VWB47069.1"/>
    <property type="molecule type" value="Genomic_DNA"/>
</dbReference>
<dbReference type="Proteomes" id="UP000494125">
    <property type="component" value="Unassembled WGS sequence"/>
</dbReference>
<proteinExistence type="predicted"/>
<gene>
    <name evidence="1" type="ORF">BDI24065_02139</name>
</gene>
<dbReference type="RefSeq" id="WP_151047328.1">
    <property type="nucleotide sequence ID" value="NZ_CABVPN010000009.1"/>
</dbReference>
<sequence length="324" mass="35411">MSIPATVVPAYPYEGAIYWLLGEPTVRHGSSHPYYATLYGVAPAKVLRRAGALVALFDRIELASADHALPDRETYVAGDGYFHPDLRLSVSHKDVEWTDESDSLASFCFQTGVLDSTFAQHPFFRSDRNLQRHFLSRLVLQVRLAIRLNALLIGDSFFQDVYRKVSPYIRQFVEDLSGQLPQGLILDLSERTLAVTGLEFAPGSFDAFAAIRSSKEIAAYASSFREAIGKSLSAPDLDSALLQLMKQALDSQEVSRHATSAIQTTGSVLNIVGLVPVVGSIASVGSIGADVAGRIAAARERKHNWYLLGAEMKSVALKQLLRSL</sequence>
<protein>
    <submittedName>
        <fullName evidence="1">Uncharacterized protein</fullName>
    </submittedName>
</protein>
<evidence type="ECO:0000313" key="1">
    <source>
        <dbReference type="EMBL" id="VWB47069.1"/>
    </source>
</evidence>
<organism evidence="1 2">
    <name type="scientific">Burkholderia diffusa</name>
    <dbReference type="NCBI Taxonomy" id="488732"/>
    <lineage>
        <taxon>Bacteria</taxon>
        <taxon>Pseudomonadati</taxon>
        <taxon>Pseudomonadota</taxon>
        <taxon>Betaproteobacteria</taxon>
        <taxon>Burkholderiales</taxon>
        <taxon>Burkholderiaceae</taxon>
        <taxon>Burkholderia</taxon>
        <taxon>Burkholderia cepacia complex</taxon>
    </lineage>
</organism>
<reference evidence="1 2" key="1">
    <citation type="submission" date="2019-09" db="EMBL/GenBank/DDBJ databases">
        <authorList>
            <person name="Depoorter E."/>
        </authorList>
    </citation>
    <scope>NUCLEOTIDE SEQUENCE [LARGE SCALE GENOMIC DNA]</scope>
    <source>
        <strain evidence="1">LMG 24065</strain>
    </source>
</reference>
<evidence type="ECO:0000313" key="2">
    <source>
        <dbReference type="Proteomes" id="UP000494125"/>
    </source>
</evidence>